<feature type="domain" description="DUF6604" evidence="2">
    <location>
        <begin position="12"/>
        <end position="266"/>
    </location>
</feature>
<dbReference type="GeneID" id="19461179"/>
<evidence type="ECO:0000256" key="1">
    <source>
        <dbReference type="SAM" id="MobiDB-lite"/>
    </source>
</evidence>
<dbReference type="PANTHER" id="PTHR38795:SF1">
    <property type="entry name" value="DUF6604 DOMAIN-CONTAINING PROTEIN"/>
    <property type="match status" value="1"/>
</dbReference>
<reference evidence="3 4" key="1">
    <citation type="journal article" date="2013" name="BMC Genomics">
        <title>Genomics-driven discovery of the pneumocandin biosynthetic gene cluster in the fungus Glarea lozoyensis.</title>
        <authorList>
            <person name="Chen L."/>
            <person name="Yue Q."/>
            <person name="Zhang X."/>
            <person name="Xiang M."/>
            <person name="Wang C."/>
            <person name="Li S."/>
            <person name="Che Y."/>
            <person name="Ortiz-Lopez F.J."/>
            <person name="Bills G.F."/>
            <person name="Liu X."/>
            <person name="An Z."/>
        </authorList>
    </citation>
    <scope>NUCLEOTIDE SEQUENCE [LARGE SCALE GENOMIC DNA]</scope>
    <source>
        <strain evidence="4">ATCC 20868 / MF5171</strain>
    </source>
</reference>
<name>S3CLY5_GLAL2</name>
<dbReference type="OrthoDB" id="3563007at2759"/>
<dbReference type="Proteomes" id="UP000016922">
    <property type="component" value="Unassembled WGS sequence"/>
</dbReference>
<dbReference type="PANTHER" id="PTHR38795">
    <property type="entry name" value="DUF6604 DOMAIN-CONTAINING PROTEIN"/>
    <property type="match status" value="1"/>
</dbReference>
<dbReference type="HOGENOM" id="CLU_423375_0_0_1"/>
<dbReference type="RefSeq" id="XP_008087528.1">
    <property type="nucleotide sequence ID" value="XM_008089337.1"/>
</dbReference>
<evidence type="ECO:0000313" key="4">
    <source>
        <dbReference type="Proteomes" id="UP000016922"/>
    </source>
</evidence>
<proteinExistence type="predicted"/>
<dbReference type="KEGG" id="glz:GLAREA_02121"/>
<sequence length="647" mass="74223">MQSSTLGDTYAAYKASTTEFTTWLTGEAKARGYRSPNITSQTTTISCVELLKRVDFIVCDSSAKLSVPISIQNVLQLAIRARRKCSAWFEAMSDMATEVSEAEKQETTRDGHLHFIEVLEKALEHLTPFFGEPPKRKRTKAKKEAKQLSSTTSSGCDTGTLSNRFDILEIEVPQDDCNSGTLPSRQDTRVPRDGHSKAELKVDLEVNKEDDVKFVVFCFFEDLRELREFIQATWKDAMTNGPDISTASLITNVALDHVSKSEENITSLVANDAECLGNYWQVFRHIAPKEHYSSPENRVGNCAKVSMRDTIYLCIYHALRNYILQSRETQPRRIVPWVKPLGMEFLKSIDDFETLDVESEEWLIKMLHDLWLDRYYDSAEEEMTHIRQAGWFHKSRPTFSTYRIVQIEDSITRALKLALGTGSIAVTSVFAARIMLDIHKIVGNGAIKLDENLRHQAATFPRNLQVVCKTEHDSMAPVAGIAEPCCNFDRRNRESGLAWVSQKTRPRMANLKSGFMGLDRPSSMPKTKHLTIDDPRCIQVSEDPGFYYKNHPLWIGLESFRFEMLRMDYGMHWINCSASTPLAAHIYNAVRQASFLDFKWRSWTVSSPYILDNSFEDHFRRRKRRLRTVFSSFWGHQRKHLLRTPVN</sequence>
<gene>
    <name evidence="3" type="ORF">GLAREA_02121</name>
</gene>
<dbReference type="eggNOG" id="ENOG502RQWI">
    <property type="taxonomic scope" value="Eukaryota"/>
</dbReference>
<evidence type="ECO:0000259" key="2">
    <source>
        <dbReference type="Pfam" id="PF20253"/>
    </source>
</evidence>
<protein>
    <recommendedName>
        <fullName evidence="2">DUF6604 domain-containing protein</fullName>
    </recommendedName>
</protein>
<accession>S3CLY5</accession>
<organism evidence="3 4">
    <name type="scientific">Glarea lozoyensis (strain ATCC 20868 / MF5171)</name>
    <dbReference type="NCBI Taxonomy" id="1116229"/>
    <lineage>
        <taxon>Eukaryota</taxon>
        <taxon>Fungi</taxon>
        <taxon>Dikarya</taxon>
        <taxon>Ascomycota</taxon>
        <taxon>Pezizomycotina</taxon>
        <taxon>Leotiomycetes</taxon>
        <taxon>Helotiales</taxon>
        <taxon>Helotiaceae</taxon>
        <taxon>Glarea</taxon>
    </lineage>
</organism>
<dbReference type="InterPro" id="IPR046539">
    <property type="entry name" value="DUF6604"/>
</dbReference>
<dbReference type="AlphaFoldDB" id="S3CLY5"/>
<dbReference type="EMBL" id="KE145371">
    <property type="protein sequence ID" value="EPE26209.1"/>
    <property type="molecule type" value="Genomic_DNA"/>
</dbReference>
<feature type="region of interest" description="Disordered" evidence="1">
    <location>
        <begin position="133"/>
        <end position="155"/>
    </location>
</feature>
<dbReference type="Pfam" id="PF20253">
    <property type="entry name" value="DUF6604"/>
    <property type="match status" value="1"/>
</dbReference>
<evidence type="ECO:0000313" key="3">
    <source>
        <dbReference type="EMBL" id="EPE26209.1"/>
    </source>
</evidence>
<keyword evidence="4" id="KW-1185">Reference proteome</keyword>
<dbReference type="OMA" id="WINCSAS"/>